<reference evidence="1 2" key="1">
    <citation type="submission" date="2019-08" db="EMBL/GenBank/DDBJ databases">
        <title>In-depth cultivation of the pig gut microbiome towards novel bacterial diversity and tailored functional studies.</title>
        <authorList>
            <person name="Wylensek D."/>
            <person name="Hitch T.C.A."/>
            <person name="Clavel T."/>
        </authorList>
    </citation>
    <scope>NUCLEOTIDE SEQUENCE [LARGE SCALE GENOMIC DNA]</scope>
    <source>
        <strain evidence="1 2">WCA-389-WT-23D1</strain>
    </source>
</reference>
<evidence type="ECO:0000313" key="2">
    <source>
        <dbReference type="Proteomes" id="UP000429958"/>
    </source>
</evidence>
<keyword evidence="1" id="KW-0282">Flagellum</keyword>
<proteinExistence type="predicted"/>
<protein>
    <submittedName>
        <fullName evidence="1">Flagellar FlbD family protein</fullName>
    </submittedName>
</protein>
<dbReference type="InterPro" id="IPR009384">
    <property type="entry name" value="SwrD-like"/>
</dbReference>
<keyword evidence="2" id="KW-1185">Reference proteome</keyword>
<gene>
    <name evidence="1" type="ORF">FYJ39_12530</name>
</gene>
<organism evidence="1 2">
    <name type="scientific">Clostridium porci</name>
    <dbReference type="NCBI Taxonomy" id="2605778"/>
    <lineage>
        <taxon>Bacteria</taxon>
        <taxon>Bacillati</taxon>
        <taxon>Bacillota</taxon>
        <taxon>Clostridia</taxon>
        <taxon>Eubacteriales</taxon>
        <taxon>Clostridiaceae</taxon>
        <taxon>Clostridium</taxon>
    </lineage>
</organism>
<evidence type="ECO:0000313" key="1">
    <source>
        <dbReference type="EMBL" id="MSS37380.1"/>
    </source>
</evidence>
<sequence>MIEATRLNGEKIYLNLIQIESMESIPETKIKMMNGDYFLVKDSVDSIIYQMKALANSVLTFKDKIR</sequence>
<dbReference type="Proteomes" id="UP000429958">
    <property type="component" value="Unassembled WGS sequence"/>
</dbReference>
<keyword evidence="1" id="KW-0969">Cilium</keyword>
<dbReference type="PANTHER" id="PTHR39185">
    <property type="entry name" value="SWARMING MOTILITY PROTEIN SWRD"/>
    <property type="match status" value="1"/>
</dbReference>
<comment type="caution">
    <text evidence="1">The sequence shown here is derived from an EMBL/GenBank/DDBJ whole genome shotgun (WGS) entry which is preliminary data.</text>
</comment>
<dbReference type="AlphaFoldDB" id="A0A7X2NM19"/>
<dbReference type="Pfam" id="PF06289">
    <property type="entry name" value="FlbD"/>
    <property type="match status" value="1"/>
</dbReference>
<accession>A0A7X2NM19</accession>
<dbReference type="EMBL" id="VUMD01000010">
    <property type="protein sequence ID" value="MSS37380.1"/>
    <property type="molecule type" value="Genomic_DNA"/>
</dbReference>
<keyword evidence="1" id="KW-0966">Cell projection</keyword>
<name>A0A7X2NM19_9CLOT</name>
<dbReference type="PANTHER" id="PTHR39185:SF1">
    <property type="entry name" value="SWARMING MOTILITY PROTEIN SWRD"/>
    <property type="match status" value="1"/>
</dbReference>